<evidence type="ECO:0000313" key="2">
    <source>
        <dbReference type="Proteomes" id="UP000297089"/>
    </source>
</evidence>
<sequence>MFPLSSFLTGENAETGRRFARGVQLALDLCDNTPGQFKLVETPLNSFLLVSNVLPEARPVRDCPHPGGFDFEDIHLPKLTRMRRVLERYGDRDDGRGECGNVAVTSAVAPGAVFYVQYGQEEWRWALTLRKDKLVKMAVEGLSDPTTWKGLEPVDPLPLIWLLFYGSRSFCREPECLYERNFGIRGPILLPPHVYAPHKDVMTFVHHVIKYVKFLYVNADVGFESETALPFEASRLRAAVTRLKDVEADDAYLSAKCMLCHLYKQNDTVSIHGPHVGGVIALGGDGSRYITSSVRAQRCTSRGDFILIPLYNLEELVSMIREHGLGDS</sequence>
<proteinExistence type="predicted"/>
<evidence type="ECO:0000313" key="1">
    <source>
        <dbReference type="EMBL" id="AJE29677.1"/>
    </source>
</evidence>
<reference evidence="1 2" key="1">
    <citation type="submission" date="2018-02" db="EMBL/GenBank/DDBJ databases">
        <title>Complete genome sequence of MneRV2, the pig-tailed macaque RV2 rhadinovirus, and evolutionary relationship with rhesus macaque RRV and human herpesvirus 8/KSHV.</title>
        <authorList>
            <person name="Rose T.M."/>
            <person name="Bruce A.G."/>
        </authorList>
    </citation>
    <scope>NUCLEOTIDE SEQUENCE [LARGE SCALE GENOMIC DNA]</scope>
    <source>
        <strain evidence="1 2">J97167</strain>
    </source>
</reference>
<keyword evidence="2" id="KW-1185">Reference proteome</keyword>
<dbReference type="KEGG" id="vg:65099565"/>
<dbReference type="Proteomes" id="UP000297089">
    <property type="component" value="Segment"/>
</dbReference>
<accession>A0A0B5D5F1</accession>
<gene>
    <name evidence="1" type="primary">ORF34</name>
</gene>
<organism evidence="1 2">
    <name type="scientific">macacine gammaherpesvirus 12</name>
    <dbReference type="NCBI Taxonomy" id="2560571"/>
    <lineage>
        <taxon>Viruses</taxon>
        <taxon>Duplodnaviria</taxon>
        <taxon>Heunggongvirae</taxon>
        <taxon>Peploviricota</taxon>
        <taxon>Herviviricetes</taxon>
        <taxon>Herpesvirales</taxon>
        <taxon>Orthoherpesviridae</taxon>
        <taxon>Gammaherpesvirinae</taxon>
        <taxon>Rhadinovirus</taxon>
        <taxon>Rhadinovirus macacinegamma12</taxon>
    </lineage>
</organism>
<dbReference type="InterPro" id="IPR004280">
    <property type="entry name" value="Herpes_UL95"/>
</dbReference>
<protein>
    <submittedName>
        <fullName evidence="1">ORF34</fullName>
    </submittedName>
</protein>
<dbReference type="Pfam" id="PF03038">
    <property type="entry name" value="Herpes_UL95"/>
    <property type="match status" value="1"/>
</dbReference>
<name>A0A0B5D5F1_9GAMA</name>
<dbReference type="EMBL" id="KP265674">
    <property type="protein sequence ID" value="AJE29677.1"/>
    <property type="molecule type" value="Genomic_DNA"/>
</dbReference>